<accession>A0A193R452</accession>
<feature type="domain" description="Schizont-infected cell agglutination extracellular beta" evidence="1">
    <location>
        <begin position="740"/>
        <end position="910"/>
    </location>
</feature>
<feature type="domain" description="Schizont-infected cell agglutination extracellular beta" evidence="1">
    <location>
        <begin position="1180"/>
        <end position="1380"/>
    </location>
</feature>
<dbReference type="EMBL" id="CWHQ02000012">
    <property type="protein sequence ID" value="SBO24776.1"/>
    <property type="molecule type" value="Genomic_DNA"/>
</dbReference>
<dbReference type="InterPro" id="IPR024290">
    <property type="entry name" value="SICA_extracell_a"/>
</dbReference>
<dbReference type="Pfam" id="PF12878">
    <property type="entry name" value="SICA_beta"/>
    <property type="match status" value="7"/>
</dbReference>
<protein>
    <submittedName>
        <fullName evidence="4">SICAvar, type I</fullName>
    </submittedName>
</protein>
<evidence type="ECO:0000259" key="1">
    <source>
        <dbReference type="Pfam" id="PF12878"/>
    </source>
</evidence>
<feature type="domain" description="Schizont-infected cell agglutination extracellular alpha" evidence="3">
    <location>
        <begin position="11"/>
        <end position="206"/>
    </location>
</feature>
<evidence type="ECO:0000313" key="5">
    <source>
        <dbReference type="Proteomes" id="UP000182128"/>
    </source>
</evidence>
<evidence type="ECO:0000259" key="3">
    <source>
        <dbReference type="Pfam" id="PF12887"/>
    </source>
</evidence>
<dbReference type="InterPro" id="IPR024285">
    <property type="entry name" value="SICA_extracell_b"/>
</dbReference>
<dbReference type="InterPro" id="IPR024288">
    <property type="entry name" value="SICA_C"/>
</dbReference>
<evidence type="ECO:0000259" key="2">
    <source>
        <dbReference type="Pfam" id="PF12879"/>
    </source>
</evidence>
<feature type="domain" description="Schizont-infected cell agglutination extracellular beta" evidence="1">
    <location>
        <begin position="1645"/>
        <end position="1829"/>
    </location>
</feature>
<organism evidence="4 5">
    <name type="scientific">Plasmodium knowlesi (strain H)</name>
    <dbReference type="NCBI Taxonomy" id="5851"/>
    <lineage>
        <taxon>Eukaryota</taxon>
        <taxon>Sar</taxon>
        <taxon>Alveolata</taxon>
        <taxon>Apicomplexa</taxon>
        <taxon>Aconoidasida</taxon>
        <taxon>Haemosporida</taxon>
        <taxon>Plasmodiidae</taxon>
        <taxon>Plasmodium</taxon>
        <taxon>Plasmodium (Plasmodium)</taxon>
    </lineage>
</organism>
<feature type="domain" description="Schizont-infected cell agglutination extracellular beta" evidence="1">
    <location>
        <begin position="340"/>
        <end position="500"/>
    </location>
</feature>
<dbReference type="Pfam" id="PF12887">
    <property type="entry name" value="SICA_alpha"/>
    <property type="match status" value="1"/>
</dbReference>
<dbReference type="Pfam" id="PF12879">
    <property type="entry name" value="SICA_C"/>
    <property type="match status" value="1"/>
</dbReference>
<feature type="domain" description="Schizont-infected cell agglutination C-terminal" evidence="2">
    <location>
        <begin position="1890"/>
        <end position="2031"/>
    </location>
</feature>
<evidence type="ECO:0000313" key="4">
    <source>
        <dbReference type="EMBL" id="SBO24776.1"/>
    </source>
</evidence>
<feature type="domain" description="Schizont-infected cell agglutination extracellular beta" evidence="1">
    <location>
        <begin position="536"/>
        <end position="701"/>
    </location>
</feature>
<reference evidence="5" key="1">
    <citation type="submission" date="2016-05" db="EMBL/GenBank/DDBJ databases">
        <authorList>
            <person name="Sharaf H."/>
        </authorList>
    </citation>
    <scope>NUCLEOTIDE SEQUENCE [LARGE SCALE GENOMIC DNA]</scope>
    <source>
        <strain evidence="5">H</strain>
    </source>
</reference>
<sequence>MTTASTEGDGGLLQKWFEQHANVAPAGTGADSASRAKQITATLKDDLDKKFKELGERLIRQESTEIGNFCGNDVKWGKGGWELHYMQVLCTAIAEIKYFISGVETQRTRLHGTTDSQAKIEHLSNAEAYARCVVGAVALSTIYGDHCHMGEAIKKVEGAFEEKIRRHLKGKGGTRDLSNQLDVCKEITTADLMVGKAVLGNTIREWTQKKRDEGGPYQGEWKLGNEWGRWEIVCNQGKRARGGDGEATKKKYLNENKEVITKFSGLKDDSTQKNPGDVSVADLLADVDGKYKLTEKDLRKALESAMEAGTFKVDKAIENLTNASQKVQAQECMKDNSKKTFCQRLQCAKQYWKLNNKGQSEDNFWNNYVNGELSYLFNSAAAINGGTQGANCDKDNTLHSANKAACKQITAKLEHIYQNKIGKAGDRLSEQIIRCLLLKEYAKKLKEKAENKGYCDIESGLSKAFDLWNENNKNGGHCRNGGPCVECKLEDDVNYGTCQIDNENVKTKVKSMLENNKRTQYPQIEKTLADFNENNSLCERIKCASKWYENNKGHGSGQNNFWEGNDSAVAKLWTELSTEMAKANGNADGDCGQVNDNGTLRPATPSEKTACNFLHAGFKELYKTTTTLSAPAGADIWKNNPSLKQAMGCSLLHAYAKEMKKRSTCLIDDGIQRAFDTAGRGGQNGTDIPCKWNEDNFKSCGVKTKDNGEEKNVTEKVEKIVQEDTTKIKEMQTKINDMPLCDRVKCVTARWMNEGNGGGKKRQWNEMWKKVGEEIPKLGTALGSATTTTKKDVETYCNGLQGQNGREADKEACLLIAAGLKNLYDIKDNGGTNGVDVDASFQRTMQCVLLNAIADKMKEKLPCKEERSVEKGITEAFNKSGNIKNASNGCSDANKCFTCERFNEYRSCHIRENSSTLKVTMLKDKVDEVLDKDGKAEMEKIQDQAVKDICKPCTESGTLCTQLKCVAGKWGERNKGTINGTPASWDDMQRDFETELKALLEDMQDITEQATAATYCNGSGAGWEDGAAKEANQAACKLVAAGLQHISKIQHEYSTETGQPEKNKNPYDKQEFKQFASCLMLKAIVQRMKEDSKICDIQPGITKAFSVAETIKNEHCKNDKPCIVCQWTDEDYNKLDSCTIAADSVKVKEKLNEILEDEKTEVDSTLKEVLKTDQPEGVPLCNRLQCLASRVNLSASKVRKEGQTCIYVHIHIYVRIHIYTCIDVRMYTYILYHHLIQDTFWTTDVKKLWDELALAMTKANGTSINGGCNKMDDDRDPTTPERKACQYLTLGFNQLKTISATLPKNGNNILDKHPSLRQTVGCILLKEYAKKMKGQSKCLIESGIKKAFGSWGQIPNGPCTASSGPCIECKWEDKLDTCTITTNVIHENITGKLKTVESKMEKEATTTMEEVNRTESLCQQLKCAAPKWFQSKAGNSRTKKQTWCDFWKEGVRDGLQKMFQQIDQNGKDKNNTTCQQFGDGNDDSVERKACNHITAGLDYIKNISSGSGGSGNPLLDRAVGCIALNMYADQIINASKEKCPIGEDKIKQMFHDWHEKTKYSCQNSANNHGCFECKRVPNSEFKDCELSVDSTLINTTQNGNCSSNDNKKEVQTQMDVLLNEDKSTPNSINTTMKQTLDEITDMKSSFCTQLQCAAKKWGKINSKKTSQNGTVTWYDMKTEIETELKELLGYMTQSKNQTKVAKYCNENNNNWNTLGTKERQTNKAACLLFASGLKHIYNQKKGQFNGPSFGQTMGCLFLKEYAKQLKDLANEKKKGYSWVHPLCDIDKGIKHAFGKSGDIMEETSKCKKSGSTNDCFVCTQNQGYDDCKIGIDSVKTNVETIFQDKQKKDHMQQTLENTVCPILLTDLLTPFVPLAPVSIGLSAMAYYLWKYFGPLGKGGPRFRRSPAEIPGSSVQEQVLDHVQQDSSHEYRLVKERKPRSAPKRMKRSSRVNRRTIIEIHFEVLDECQKGDTQLNQKHFMELLVREFMGSELMEEEQVSKEEVLMEDVPMESIPSEQVPMERVPNLGSGFMV</sequence>
<feature type="domain" description="Schizont-infected cell agglutination extracellular beta" evidence="1">
    <location>
        <begin position="958"/>
        <end position="1134"/>
    </location>
</feature>
<name>A0A193R452_PLAKH</name>
<dbReference type="Proteomes" id="UP000182128">
    <property type="component" value="Unassembled WGS sequence"/>
</dbReference>
<gene>
    <name evidence="4" type="ORF">PKNA1_C2_1110200</name>
</gene>
<proteinExistence type="predicted"/>
<feature type="domain" description="Schizont-infected cell agglutination extracellular beta" evidence="1">
    <location>
        <begin position="1416"/>
        <end position="1585"/>
    </location>
</feature>